<dbReference type="InterPro" id="IPR043502">
    <property type="entry name" value="DNA/RNA_pol_sf"/>
</dbReference>
<keyword evidence="3" id="KW-1185">Reference proteome</keyword>
<dbReference type="Gramene" id="AET3Gv20470700.1">
    <property type="protein sequence ID" value="AET3Gv20470700.1"/>
    <property type="gene ID" value="AET3Gv20470700"/>
</dbReference>
<reference evidence="2" key="5">
    <citation type="journal article" date="2021" name="G3 (Bethesda)">
        <title>Aegilops tauschii genome assembly Aet v5.0 features greater sequence contiguity and improved annotation.</title>
        <authorList>
            <person name="Wang L."/>
            <person name="Zhu T."/>
            <person name="Rodriguez J.C."/>
            <person name="Deal K.R."/>
            <person name="Dubcovsky J."/>
            <person name="McGuire P.E."/>
            <person name="Lux T."/>
            <person name="Spannagl M."/>
            <person name="Mayer K.F.X."/>
            <person name="Baldrich P."/>
            <person name="Meyers B.C."/>
            <person name="Huo N."/>
            <person name="Gu Y.Q."/>
            <person name="Zhou H."/>
            <person name="Devos K.M."/>
            <person name="Bennetzen J.L."/>
            <person name="Unver T."/>
            <person name="Budak H."/>
            <person name="Gulick P.J."/>
            <person name="Galiba G."/>
            <person name="Kalapos B."/>
            <person name="Nelson D.R."/>
            <person name="Li P."/>
            <person name="You F.M."/>
            <person name="Luo M.C."/>
            <person name="Dvorak J."/>
        </authorList>
    </citation>
    <scope>NUCLEOTIDE SEQUENCE [LARGE SCALE GENOMIC DNA]</scope>
    <source>
        <strain evidence="2">cv. AL8/78</strain>
    </source>
</reference>
<dbReference type="Gene3D" id="2.40.70.10">
    <property type="entry name" value="Acid Proteases"/>
    <property type="match status" value="1"/>
</dbReference>
<evidence type="ECO:0000256" key="1">
    <source>
        <dbReference type="SAM" id="MobiDB-lite"/>
    </source>
</evidence>
<dbReference type="InterPro" id="IPR021109">
    <property type="entry name" value="Peptidase_aspartic_dom_sf"/>
</dbReference>
<feature type="region of interest" description="Disordered" evidence="1">
    <location>
        <begin position="243"/>
        <end position="268"/>
    </location>
</feature>
<dbReference type="PANTHER" id="PTHR15503">
    <property type="entry name" value="LDOC1 RELATED"/>
    <property type="match status" value="1"/>
</dbReference>
<proteinExistence type="predicted"/>
<dbReference type="CDD" id="cd00303">
    <property type="entry name" value="retropepsin_like"/>
    <property type="match status" value="1"/>
</dbReference>
<sequence length="268" mass="29975">MIEVGDFGDILFDDTVHALQLLDTPAAQEPECCSLSHQALSGEETPSTIRLRAQVGDQIMLLLVDSGSTHSFIGETFLTRLQVQTENLPPVSVRVANGQRLLCNQLVRGLEWQVPGHTFHTDLRVLPLSAYDGVLGIDWLAAHSPMNCHWQEKTIAFETEGKQMQLQGVRTSDLPPIAELDVYELHRMEVCNDIWTAALVTVERIDKPEPAPPPPNIQKLLSEYADVFAEPKVLPPKRQYDHAINLEPGTTPINTRPYRYSPAQKDEI</sequence>
<evidence type="ECO:0000313" key="2">
    <source>
        <dbReference type="EnsemblPlants" id="AET3Gv20470700.1"/>
    </source>
</evidence>
<evidence type="ECO:0000313" key="3">
    <source>
        <dbReference type="Proteomes" id="UP000015105"/>
    </source>
</evidence>
<reference evidence="3" key="2">
    <citation type="journal article" date="2017" name="Nat. Plants">
        <title>The Aegilops tauschii genome reveals multiple impacts of transposons.</title>
        <authorList>
            <person name="Zhao G."/>
            <person name="Zou C."/>
            <person name="Li K."/>
            <person name="Wang K."/>
            <person name="Li T."/>
            <person name="Gao L."/>
            <person name="Zhang X."/>
            <person name="Wang H."/>
            <person name="Yang Z."/>
            <person name="Liu X."/>
            <person name="Jiang W."/>
            <person name="Mao L."/>
            <person name="Kong X."/>
            <person name="Jiao Y."/>
            <person name="Jia J."/>
        </authorList>
    </citation>
    <scope>NUCLEOTIDE SEQUENCE [LARGE SCALE GENOMIC DNA]</scope>
    <source>
        <strain evidence="3">cv. AL8/78</strain>
    </source>
</reference>
<dbReference type="AlphaFoldDB" id="A0A453EUV8"/>
<dbReference type="PANTHER" id="PTHR15503:SF22">
    <property type="entry name" value="TRANSPOSON TY3-I GAG POLYPROTEIN"/>
    <property type="match status" value="1"/>
</dbReference>
<reference evidence="2" key="3">
    <citation type="journal article" date="2017" name="Nature">
        <title>Genome sequence of the progenitor of the wheat D genome Aegilops tauschii.</title>
        <authorList>
            <person name="Luo M.C."/>
            <person name="Gu Y.Q."/>
            <person name="Puiu D."/>
            <person name="Wang H."/>
            <person name="Twardziok S.O."/>
            <person name="Deal K.R."/>
            <person name="Huo N."/>
            <person name="Zhu T."/>
            <person name="Wang L."/>
            <person name="Wang Y."/>
            <person name="McGuire P.E."/>
            <person name="Liu S."/>
            <person name="Long H."/>
            <person name="Ramasamy R.K."/>
            <person name="Rodriguez J.C."/>
            <person name="Van S.L."/>
            <person name="Yuan L."/>
            <person name="Wang Z."/>
            <person name="Xia Z."/>
            <person name="Xiao L."/>
            <person name="Anderson O.D."/>
            <person name="Ouyang S."/>
            <person name="Liang Y."/>
            <person name="Zimin A.V."/>
            <person name="Pertea G."/>
            <person name="Qi P."/>
            <person name="Bennetzen J.L."/>
            <person name="Dai X."/>
            <person name="Dawson M.W."/>
            <person name="Muller H.G."/>
            <person name="Kugler K."/>
            <person name="Rivarola-Duarte L."/>
            <person name="Spannagl M."/>
            <person name="Mayer K.F.X."/>
            <person name="Lu F.H."/>
            <person name="Bevan M.W."/>
            <person name="Leroy P."/>
            <person name="Li P."/>
            <person name="You F.M."/>
            <person name="Sun Q."/>
            <person name="Liu Z."/>
            <person name="Lyons E."/>
            <person name="Wicker T."/>
            <person name="Salzberg S.L."/>
            <person name="Devos K.M."/>
            <person name="Dvorak J."/>
        </authorList>
    </citation>
    <scope>NUCLEOTIDE SEQUENCE [LARGE SCALE GENOMIC DNA]</scope>
    <source>
        <strain evidence="2">cv. AL8/78</strain>
    </source>
</reference>
<dbReference type="EnsemblPlants" id="AET3Gv20470700.1">
    <property type="protein sequence ID" value="AET3Gv20470700.1"/>
    <property type="gene ID" value="AET3Gv20470700"/>
</dbReference>
<accession>A0A453EUV8</accession>
<reference evidence="2" key="4">
    <citation type="submission" date="2019-03" db="UniProtKB">
        <authorList>
            <consortium name="EnsemblPlants"/>
        </authorList>
    </citation>
    <scope>IDENTIFICATION</scope>
</reference>
<name>A0A453EUV8_AEGTS</name>
<organism evidence="2 3">
    <name type="scientific">Aegilops tauschii subsp. strangulata</name>
    <name type="common">Goatgrass</name>
    <dbReference type="NCBI Taxonomy" id="200361"/>
    <lineage>
        <taxon>Eukaryota</taxon>
        <taxon>Viridiplantae</taxon>
        <taxon>Streptophyta</taxon>
        <taxon>Embryophyta</taxon>
        <taxon>Tracheophyta</taxon>
        <taxon>Spermatophyta</taxon>
        <taxon>Magnoliopsida</taxon>
        <taxon>Liliopsida</taxon>
        <taxon>Poales</taxon>
        <taxon>Poaceae</taxon>
        <taxon>BOP clade</taxon>
        <taxon>Pooideae</taxon>
        <taxon>Triticodae</taxon>
        <taxon>Triticeae</taxon>
        <taxon>Triticinae</taxon>
        <taxon>Aegilops</taxon>
    </lineage>
</organism>
<dbReference type="Proteomes" id="UP000015105">
    <property type="component" value="Chromosome 3D"/>
</dbReference>
<protein>
    <submittedName>
        <fullName evidence="2">Uncharacterized protein</fullName>
    </submittedName>
</protein>
<dbReference type="InterPro" id="IPR032567">
    <property type="entry name" value="RTL1-rel"/>
</dbReference>
<reference evidence="3" key="1">
    <citation type="journal article" date="2014" name="Science">
        <title>Ancient hybridizations among the ancestral genomes of bread wheat.</title>
        <authorList>
            <consortium name="International Wheat Genome Sequencing Consortium,"/>
            <person name="Marcussen T."/>
            <person name="Sandve S.R."/>
            <person name="Heier L."/>
            <person name="Spannagl M."/>
            <person name="Pfeifer M."/>
            <person name="Jakobsen K.S."/>
            <person name="Wulff B.B."/>
            <person name="Steuernagel B."/>
            <person name="Mayer K.F."/>
            <person name="Olsen O.A."/>
        </authorList>
    </citation>
    <scope>NUCLEOTIDE SEQUENCE [LARGE SCALE GENOMIC DNA]</scope>
    <source>
        <strain evidence="3">cv. AL8/78</strain>
    </source>
</reference>
<dbReference type="SUPFAM" id="SSF50630">
    <property type="entry name" value="Acid proteases"/>
    <property type="match status" value="1"/>
</dbReference>
<dbReference type="Pfam" id="PF08284">
    <property type="entry name" value="RVP_2"/>
    <property type="match status" value="1"/>
</dbReference>
<dbReference type="SUPFAM" id="SSF56672">
    <property type="entry name" value="DNA/RNA polymerases"/>
    <property type="match status" value="1"/>
</dbReference>
<dbReference type="STRING" id="200361.A0A453EUV8"/>